<evidence type="ECO:0000313" key="2">
    <source>
        <dbReference type="EMBL" id="AJD81973.1"/>
    </source>
</evidence>
<feature type="region of interest" description="Disordered" evidence="1">
    <location>
        <begin position="270"/>
        <end position="289"/>
    </location>
</feature>
<dbReference type="RefSeq" id="YP_009200424.1">
    <property type="nucleotide sequence ID" value="NC_028820.1"/>
</dbReference>
<evidence type="ECO:0000256" key="1">
    <source>
        <dbReference type="SAM" id="MobiDB-lite"/>
    </source>
</evidence>
<evidence type="ECO:0000313" key="3">
    <source>
        <dbReference type="Proteomes" id="UP000031805"/>
    </source>
</evidence>
<dbReference type="Proteomes" id="UP000031805">
    <property type="component" value="Segment"/>
</dbReference>
<organism evidence="2 3">
    <name type="scientific">Yersinia phage vB_YenM_TG1</name>
    <dbReference type="NCBI Taxonomy" id="1589265"/>
    <lineage>
        <taxon>Viruses</taxon>
        <taxon>Duplodnaviria</taxon>
        <taxon>Heunggongvirae</taxon>
        <taxon>Uroviricota</taxon>
        <taxon>Caudoviricetes</taxon>
        <taxon>Pantevenvirales</taxon>
        <taxon>Straboviridae</taxon>
        <taxon>Tevenvirinae</taxon>
        <taxon>Tegunavirus</taxon>
        <taxon>Tegunavirus yenmtg1</taxon>
    </lineage>
</organism>
<dbReference type="Gene3D" id="3.30.2000.40">
    <property type="entry name" value="Myoviridae tail sheath stabiliser"/>
    <property type="match status" value="1"/>
</dbReference>
<accession>A0A0B4ZZK6</accession>
<dbReference type="InterPro" id="IPR031997">
    <property type="entry name" value="T4-gp15_tss"/>
</dbReference>
<dbReference type="EMBL" id="KP202158">
    <property type="protein sequence ID" value="AJD81973.1"/>
    <property type="molecule type" value="Genomic_DNA"/>
</dbReference>
<sequence>MFGHWYNSSIRRYIVLMGDLFSHVQVARRREDTGTKFIKVPIVYASKEKFIAQLNKFTQVQNIPNPNATPEERSKMKAKIETILPRMNLHMVDMQYNPQFKGSMMSKTQIQNKSATSTQQVSQYSPTPIKMIFELGIYTRHQDDMYQIVEQIVPYFQPHFSTKITENHTNDIKIDRTVNIVVQSFSVDESIDGDAISRRHLEWGIMFEVNGWLYPPIADVEGEIRTVYVDFFGNMKELQVEGNFESVDSQVTPYRVEGISWDGKLFQTYSEDTPIPVDPQPPYPRKEDI</sequence>
<dbReference type="InterPro" id="IPR038553">
    <property type="entry name" value="T4-gp15_tss_sf"/>
</dbReference>
<keyword evidence="3" id="KW-1185">Reference proteome</keyword>
<name>A0A0B4ZZK6_9CAUD</name>
<gene>
    <name evidence="2" type="ORF">YenMTG1_163</name>
</gene>
<protein>
    <submittedName>
        <fullName evidence="2">Proximal tail sheath stabilization protein</fullName>
    </submittedName>
</protein>
<dbReference type="GeneID" id="26627486"/>
<dbReference type="KEGG" id="vg:26627486"/>
<proteinExistence type="predicted"/>
<dbReference type="Pfam" id="PF16724">
    <property type="entry name" value="T4-gp15_tss"/>
    <property type="match status" value="1"/>
</dbReference>
<reference evidence="2 3" key="1">
    <citation type="submission" date="2014-11" db="EMBL/GenBank/DDBJ databases">
        <title>Complete genome sequence of vB_YenM_TG1, a broad host range bacteriophage which infects Yersinia enterocolitica.</title>
        <authorList>
            <person name="Leon-Velarde C.G."/>
            <person name="Kropinski A.M."/>
            <person name="Chen S."/>
            <person name="Griffiths M.W."/>
            <person name="Odumeru J.A."/>
        </authorList>
    </citation>
    <scope>NUCLEOTIDE SEQUENCE [LARGE SCALE GENOMIC DNA]</scope>
</reference>